<evidence type="ECO:0000313" key="3">
    <source>
        <dbReference type="Proteomes" id="UP000326671"/>
    </source>
</evidence>
<sequence length="153" mass="17171">MCLSVHLNYMFTAHIQVENSIEIGDSGKGHRRVIPITGGSFEGDLLKGIVLPGGADYQILRQDGVTEALAHYTIQTDDGVPIYVVNKGYRHGPKEIIDKLIRGEEVPDDTYYFKTSPVFETGSNKYDFLNKMIFIGEGIRKPSEVQIVFYQVE</sequence>
<comment type="caution">
    <text evidence="2">The sequence shown here is derived from an EMBL/GenBank/DDBJ whole genome shotgun (WGS) entry which is preliminary data.</text>
</comment>
<evidence type="ECO:0000256" key="1">
    <source>
        <dbReference type="HAMAP-Rule" id="MF_00775"/>
    </source>
</evidence>
<dbReference type="PANTHER" id="PTHR37315:SF1">
    <property type="entry name" value="UPF0311 PROTEIN BLR7842"/>
    <property type="match status" value="1"/>
</dbReference>
<dbReference type="InterPro" id="IPR020915">
    <property type="entry name" value="UPF0311"/>
</dbReference>
<dbReference type="Proteomes" id="UP000326671">
    <property type="component" value="Unassembled WGS sequence"/>
</dbReference>
<dbReference type="EMBL" id="VYKL01000010">
    <property type="protein sequence ID" value="KAA9028508.1"/>
    <property type="molecule type" value="Genomic_DNA"/>
</dbReference>
<comment type="similarity">
    <text evidence="1">Belongs to the UPF0311 family.</text>
</comment>
<evidence type="ECO:0000313" key="2">
    <source>
        <dbReference type="EMBL" id="KAA9028508.1"/>
    </source>
</evidence>
<protein>
    <recommendedName>
        <fullName evidence="1">UPF0311 protein F4V44_04355</fullName>
    </recommendedName>
</protein>
<keyword evidence="3" id="KW-1185">Reference proteome</keyword>
<proteinExistence type="inferred from homology"/>
<reference evidence="2 3" key="1">
    <citation type="submission" date="2019-09" db="EMBL/GenBank/DDBJ databases">
        <title>Whole genome sequences of isolates from the Mars Exploration Rovers.</title>
        <authorList>
            <person name="Seuylemezian A."/>
            <person name="Vaishampayan P."/>
        </authorList>
    </citation>
    <scope>NUCLEOTIDE SEQUENCE [LARGE SCALE GENOMIC DNA]</scope>
    <source>
        <strain evidence="2 3">MER_TA_151</strain>
    </source>
</reference>
<dbReference type="OrthoDB" id="572332at2"/>
<dbReference type="Pfam" id="PF11578">
    <property type="entry name" value="DUF3237"/>
    <property type="match status" value="1"/>
</dbReference>
<dbReference type="HAMAP" id="MF_00775">
    <property type="entry name" value="UPF0311"/>
    <property type="match status" value="1"/>
</dbReference>
<name>A0A5J5I020_9BACI</name>
<dbReference type="AlphaFoldDB" id="A0A5J5I020"/>
<gene>
    <name evidence="2" type="ORF">F4V44_04355</name>
</gene>
<organism evidence="2 3">
    <name type="scientific">Niallia endozanthoxylica</name>
    <dbReference type="NCBI Taxonomy" id="2036016"/>
    <lineage>
        <taxon>Bacteria</taxon>
        <taxon>Bacillati</taxon>
        <taxon>Bacillota</taxon>
        <taxon>Bacilli</taxon>
        <taxon>Bacillales</taxon>
        <taxon>Bacillaceae</taxon>
        <taxon>Niallia</taxon>
    </lineage>
</organism>
<dbReference type="Gene3D" id="2.40.160.20">
    <property type="match status" value="1"/>
</dbReference>
<accession>A0A5J5I020</accession>
<dbReference type="PANTHER" id="PTHR37315">
    <property type="entry name" value="UPF0311 PROTEIN BLR7842"/>
    <property type="match status" value="1"/>
</dbReference>